<gene>
    <name evidence="2" type="ORF">TGFOU_267750A</name>
</gene>
<accession>A0A086KE60</accession>
<feature type="region of interest" description="Disordered" evidence="1">
    <location>
        <begin position="275"/>
        <end position="404"/>
    </location>
</feature>
<feature type="compositionally biased region" description="Polar residues" evidence="1">
    <location>
        <begin position="341"/>
        <end position="358"/>
    </location>
</feature>
<feature type="compositionally biased region" description="Low complexity" evidence="1">
    <location>
        <begin position="44"/>
        <end position="60"/>
    </location>
</feature>
<feature type="compositionally biased region" description="Basic and acidic residues" evidence="1">
    <location>
        <begin position="67"/>
        <end position="100"/>
    </location>
</feature>
<feature type="region of interest" description="Disordered" evidence="1">
    <location>
        <begin position="1"/>
        <end position="253"/>
    </location>
</feature>
<feature type="compositionally biased region" description="Basic and acidic residues" evidence="1">
    <location>
        <begin position="1"/>
        <end position="12"/>
    </location>
</feature>
<feature type="compositionally biased region" description="Basic and acidic residues" evidence="1">
    <location>
        <begin position="394"/>
        <end position="403"/>
    </location>
</feature>
<feature type="compositionally biased region" description="Basic and acidic residues" evidence="1">
    <location>
        <begin position="146"/>
        <end position="163"/>
    </location>
</feature>
<dbReference type="Proteomes" id="UP000028838">
    <property type="component" value="Unassembled WGS sequence"/>
</dbReference>
<feature type="compositionally biased region" description="Low complexity" evidence="1">
    <location>
        <begin position="21"/>
        <end position="30"/>
    </location>
</feature>
<dbReference type="EMBL" id="AEYH02002132">
    <property type="protein sequence ID" value="KFG42678.1"/>
    <property type="molecule type" value="Genomic_DNA"/>
</dbReference>
<evidence type="ECO:0000313" key="2">
    <source>
        <dbReference type="EMBL" id="KFG42678.1"/>
    </source>
</evidence>
<sequence length="506" mass="55051">MADSKDAFERGRGTLLAAVPSAEDASATEESSGKAAESDPPRRTPASSETSTTPSREGSSASPTPVRVREAETDQQERQTQKGGNAEHHRPEGRWTRDAETGAPDGACRAAAPPESADHRERTAPQESADRRERTPPQNEAFSAEELARSVTLREREINERDGPGGGWVSRCSGVDSPAIKGEDRENSRAETPSEETDGPLQRGGSRKLAREMAAAKQVSSRHRVGDLEDDDDAPDVFMPATSSVARRRQGWPSRLSLQEKLRCLLAAAGGRFRQGLSFTEPRLAPSGGGEDAGTQREKRPAHASSPSVLSRETIAKTKEKEETRRRRVDETSLGRKAETPSPTDRPVQSASGRQLMSASPGARRRGGAEEETREQSVLGDGNDGEGGAAGARDNSEKQEAGRSRGAFADALAVRSGHEACEEDAFFSLEDCFDEDHSVSLSAVRRDAERLAKYQEALEYAPVHPETRTRSRQWERGNDEKAEKKTRNGAQRKTDLRASKCYSCFF</sequence>
<dbReference type="AlphaFoldDB" id="A0A086KE60"/>
<feature type="compositionally biased region" description="Basic and acidic residues" evidence="1">
    <location>
        <begin position="314"/>
        <end position="339"/>
    </location>
</feature>
<feature type="compositionally biased region" description="Basic and acidic residues" evidence="1">
    <location>
        <begin position="465"/>
        <end position="493"/>
    </location>
</feature>
<proteinExistence type="predicted"/>
<evidence type="ECO:0000313" key="3">
    <source>
        <dbReference type="Proteomes" id="UP000028838"/>
    </source>
</evidence>
<evidence type="ECO:0000256" key="1">
    <source>
        <dbReference type="SAM" id="MobiDB-lite"/>
    </source>
</evidence>
<feature type="compositionally biased region" description="Basic and acidic residues" evidence="1">
    <location>
        <begin position="116"/>
        <end position="135"/>
    </location>
</feature>
<dbReference type="VEuPathDB" id="ToxoDB:TGFOU_267750A"/>
<reference evidence="2 3" key="1">
    <citation type="submission" date="2014-07" db="EMBL/GenBank/DDBJ databases">
        <authorList>
            <person name="Sibley D."/>
            <person name="Venepally P."/>
            <person name="Karamycheva S."/>
            <person name="Hadjithomas M."/>
            <person name="Khan A."/>
            <person name="Brunk B."/>
            <person name="Roos D."/>
            <person name="Caler E."/>
            <person name="Lorenzi H."/>
        </authorList>
    </citation>
    <scope>NUCLEOTIDE SEQUENCE [LARGE SCALE GENOMIC DNA]</scope>
    <source>
        <strain evidence="2 3">FOU</strain>
    </source>
</reference>
<feature type="region of interest" description="Disordered" evidence="1">
    <location>
        <begin position="461"/>
        <end position="493"/>
    </location>
</feature>
<name>A0A086KE60_TOXGO</name>
<protein>
    <submittedName>
        <fullName evidence="2">Uncharacterized protein</fullName>
    </submittedName>
</protein>
<organism evidence="2 3">
    <name type="scientific">Toxoplasma gondii FOU</name>
    <dbReference type="NCBI Taxonomy" id="943167"/>
    <lineage>
        <taxon>Eukaryota</taxon>
        <taxon>Sar</taxon>
        <taxon>Alveolata</taxon>
        <taxon>Apicomplexa</taxon>
        <taxon>Conoidasida</taxon>
        <taxon>Coccidia</taxon>
        <taxon>Eucoccidiorida</taxon>
        <taxon>Eimeriorina</taxon>
        <taxon>Sarcocystidae</taxon>
        <taxon>Toxoplasma</taxon>
    </lineage>
</organism>
<comment type="caution">
    <text evidence="2">The sequence shown here is derived from an EMBL/GenBank/DDBJ whole genome shotgun (WGS) entry which is preliminary data.</text>
</comment>